<name>A0ABQ5QE75_9BACT</name>
<gene>
    <name evidence="3" type="ORF">GETHLI_13750</name>
</gene>
<organism evidence="3 4">
    <name type="scientific">Geothrix limicola</name>
    <dbReference type="NCBI Taxonomy" id="2927978"/>
    <lineage>
        <taxon>Bacteria</taxon>
        <taxon>Pseudomonadati</taxon>
        <taxon>Acidobacteriota</taxon>
        <taxon>Holophagae</taxon>
        <taxon>Holophagales</taxon>
        <taxon>Holophagaceae</taxon>
        <taxon>Geothrix</taxon>
    </lineage>
</organism>
<dbReference type="RefSeq" id="WP_285573095.1">
    <property type="nucleotide sequence ID" value="NZ_BSDE01000002.1"/>
</dbReference>
<accession>A0ABQ5QE75</accession>
<dbReference type="InterPro" id="IPR050789">
    <property type="entry name" value="Diverse_Enzym_Activities"/>
</dbReference>
<feature type="chain" id="PRO_5046850469" description="Beta-lactamase-related domain-containing protein" evidence="1">
    <location>
        <begin position="27"/>
        <end position="387"/>
    </location>
</feature>
<evidence type="ECO:0000313" key="4">
    <source>
        <dbReference type="Proteomes" id="UP001165069"/>
    </source>
</evidence>
<dbReference type="InterPro" id="IPR012338">
    <property type="entry name" value="Beta-lactam/transpept-like"/>
</dbReference>
<comment type="caution">
    <text evidence="3">The sequence shown here is derived from an EMBL/GenBank/DDBJ whole genome shotgun (WGS) entry which is preliminary data.</text>
</comment>
<protein>
    <recommendedName>
        <fullName evidence="2">Beta-lactamase-related domain-containing protein</fullName>
    </recommendedName>
</protein>
<feature type="domain" description="Beta-lactamase-related" evidence="2">
    <location>
        <begin position="74"/>
        <end position="355"/>
    </location>
</feature>
<evidence type="ECO:0000313" key="3">
    <source>
        <dbReference type="EMBL" id="GLH72873.1"/>
    </source>
</evidence>
<dbReference type="PANTHER" id="PTHR43283:SF7">
    <property type="entry name" value="BETA-LACTAMASE-RELATED DOMAIN-CONTAINING PROTEIN"/>
    <property type="match status" value="1"/>
</dbReference>
<keyword evidence="1" id="KW-0732">Signal</keyword>
<dbReference type="PANTHER" id="PTHR43283">
    <property type="entry name" value="BETA-LACTAMASE-RELATED"/>
    <property type="match status" value="1"/>
</dbReference>
<reference evidence="3 4" key="1">
    <citation type="journal article" date="2023" name="Antonie Van Leeuwenhoek">
        <title>Mesoterricola silvestris gen. nov., sp. nov., Mesoterricola sediminis sp. nov., Geothrix oryzae sp. nov., Geothrix edaphica sp. nov., Geothrix rubra sp. nov., and Geothrix limicola sp. nov., six novel members of Acidobacteriota isolated from soils.</title>
        <authorList>
            <person name="Itoh H."/>
            <person name="Sugisawa Y."/>
            <person name="Mise K."/>
            <person name="Xu Z."/>
            <person name="Kuniyasu M."/>
            <person name="Ushijima N."/>
            <person name="Kawano K."/>
            <person name="Kobayashi E."/>
            <person name="Shiratori Y."/>
            <person name="Masuda Y."/>
            <person name="Senoo K."/>
        </authorList>
    </citation>
    <scope>NUCLEOTIDE SEQUENCE [LARGE SCALE GENOMIC DNA]</scope>
    <source>
        <strain evidence="3 4">Red804</strain>
    </source>
</reference>
<keyword evidence="4" id="KW-1185">Reference proteome</keyword>
<proteinExistence type="predicted"/>
<dbReference type="Pfam" id="PF00144">
    <property type="entry name" value="Beta-lactamase"/>
    <property type="match status" value="1"/>
</dbReference>
<evidence type="ECO:0000256" key="1">
    <source>
        <dbReference type="SAM" id="SignalP"/>
    </source>
</evidence>
<dbReference type="SUPFAM" id="SSF56601">
    <property type="entry name" value="beta-lactamase/transpeptidase-like"/>
    <property type="match status" value="1"/>
</dbReference>
<feature type="signal peptide" evidence="1">
    <location>
        <begin position="1"/>
        <end position="26"/>
    </location>
</feature>
<dbReference type="Gene3D" id="3.40.710.10">
    <property type="entry name" value="DD-peptidase/beta-lactamase superfamily"/>
    <property type="match status" value="1"/>
</dbReference>
<dbReference type="InterPro" id="IPR001466">
    <property type="entry name" value="Beta-lactam-related"/>
</dbReference>
<evidence type="ECO:0000259" key="2">
    <source>
        <dbReference type="Pfam" id="PF00144"/>
    </source>
</evidence>
<dbReference type="EMBL" id="BSDE01000002">
    <property type="protein sequence ID" value="GLH72873.1"/>
    <property type="molecule type" value="Genomic_DNA"/>
</dbReference>
<sequence length="387" mass="42408">MRPRIFRILMIGLGLALLAPGAPGFAQTPRHAPAAPVLGGDGWESVDPRRAGFDPDRLRAVLAKMVSGEVNLHAVIVERHGRLVAEAYRKGKDHPQFTLFSRTVDFDPATRHDTRSVGKSVIGLLVGVAQARGQLGSLATPVIDWFPESQDLATPELRKVTLEHLLTMSSGLAWRESGVGFPNDEDRLAWKGSPTRFVLSRPAVAAPGTTFNYCSGGTVVLADILSRATRVPWPEFARSALFQPLGITDYEWVTDLRGRPMPNSGLRLRPRDMAKLGRLVLNRGTWQGQQLVPAAWIDASRQSRLTTGFDGTGYGYHWWTGTVGWQGRTLPWCAAFGNGSQRIYTVPDLDLCVVTTAGAYGDLRTVRQVQAYFQELVTTVVEGPATR</sequence>
<dbReference type="Proteomes" id="UP001165069">
    <property type="component" value="Unassembled WGS sequence"/>
</dbReference>